<keyword evidence="2" id="KW-0521">NADP</keyword>
<dbReference type="PANTHER" id="PTHR43618">
    <property type="entry name" value="7-ALPHA-HYDROXYSTEROID DEHYDROGENASE"/>
    <property type="match status" value="1"/>
</dbReference>
<evidence type="ECO:0000256" key="3">
    <source>
        <dbReference type="ARBA" id="ARBA00023002"/>
    </source>
</evidence>
<organism evidence="5">
    <name type="scientific">Blastobotrys adeninivorans</name>
    <name type="common">Yeast</name>
    <name type="synonym">Arxula adeninivorans</name>
    <dbReference type="NCBI Taxonomy" id="409370"/>
    <lineage>
        <taxon>Eukaryota</taxon>
        <taxon>Fungi</taxon>
        <taxon>Dikarya</taxon>
        <taxon>Ascomycota</taxon>
        <taxon>Saccharomycotina</taxon>
        <taxon>Dipodascomycetes</taxon>
        <taxon>Dipodascales</taxon>
        <taxon>Trichomonascaceae</taxon>
        <taxon>Blastobotrys</taxon>
    </lineage>
</organism>
<proteinExistence type="inferred from homology"/>
<dbReference type="AlphaFoldDB" id="A0A060TDK9"/>
<gene>
    <name evidence="5" type="ORF">GNLVRS02_ARAD1D07788g</name>
</gene>
<dbReference type="GO" id="GO:0016491">
    <property type="term" value="F:oxidoreductase activity"/>
    <property type="evidence" value="ECO:0007669"/>
    <property type="project" value="UniProtKB-KW"/>
</dbReference>
<dbReference type="Pfam" id="PF00106">
    <property type="entry name" value="adh_short"/>
    <property type="match status" value="1"/>
</dbReference>
<protein>
    <submittedName>
        <fullName evidence="5">ARAD1D07788p</fullName>
    </submittedName>
</protein>
<dbReference type="PANTHER" id="PTHR43618:SF12">
    <property type="entry name" value="OXIDOREDUCTASE, SHORT-CHAIN DEHYDROGENASE_REDUCTASE FAMILY (AFU_ORTHOLOGUE AFUA_1G14540)"/>
    <property type="match status" value="1"/>
</dbReference>
<dbReference type="InterPro" id="IPR002347">
    <property type="entry name" value="SDR_fam"/>
</dbReference>
<dbReference type="SUPFAM" id="SSF51735">
    <property type="entry name" value="NAD(P)-binding Rossmann-fold domains"/>
    <property type="match status" value="1"/>
</dbReference>
<evidence type="ECO:0000256" key="1">
    <source>
        <dbReference type="ARBA" id="ARBA00006484"/>
    </source>
</evidence>
<evidence type="ECO:0000256" key="2">
    <source>
        <dbReference type="ARBA" id="ARBA00022857"/>
    </source>
</evidence>
<accession>A0A060TDK9</accession>
<reference evidence="5" key="1">
    <citation type="submission" date="2014-02" db="EMBL/GenBank/DDBJ databases">
        <authorList>
            <person name="Genoscope - CEA"/>
        </authorList>
    </citation>
    <scope>NUCLEOTIDE SEQUENCE</scope>
    <source>
        <strain evidence="5">LS3</strain>
    </source>
</reference>
<evidence type="ECO:0000256" key="4">
    <source>
        <dbReference type="RuleBase" id="RU000363"/>
    </source>
</evidence>
<dbReference type="InterPro" id="IPR052178">
    <property type="entry name" value="Sec_Metab_Biosynth_SDR"/>
</dbReference>
<keyword evidence="3" id="KW-0560">Oxidoreductase</keyword>
<dbReference type="PhylomeDB" id="A0A060TDK9"/>
<comment type="similarity">
    <text evidence="1 4">Belongs to the short-chain dehydrogenases/reductases (SDR) family.</text>
</comment>
<dbReference type="PRINTS" id="PR00081">
    <property type="entry name" value="GDHRDH"/>
</dbReference>
<name>A0A060TDK9_BLAAD</name>
<dbReference type="PRINTS" id="PR00080">
    <property type="entry name" value="SDRFAMILY"/>
</dbReference>
<evidence type="ECO:0000313" key="5">
    <source>
        <dbReference type="EMBL" id="CDP37276.1"/>
    </source>
</evidence>
<dbReference type="InterPro" id="IPR036291">
    <property type="entry name" value="NAD(P)-bd_dom_sf"/>
</dbReference>
<reference evidence="5" key="2">
    <citation type="submission" date="2014-06" db="EMBL/GenBank/DDBJ databases">
        <title>The complete genome of Blastobotrys (Arxula) adeninivorans LS3 - a yeast of biotechnological interest.</title>
        <authorList>
            <person name="Kunze G."/>
            <person name="Gaillardin C."/>
            <person name="Czernicka M."/>
            <person name="Durrens P."/>
            <person name="Martin T."/>
            <person name="Boer E."/>
            <person name="Gabaldon T."/>
            <person name="Cruz J."/>
            <person name="Talla E."/>
            <person name="Marck C."/>
            <person name="Goffeau A."/>
            <person name="Barbe V."/>
            <person name="Baret P."/>
            <person name="Baronian K."/>
            <person name="Beier S."/>
            <person name="Bleykasten C."/>
            <person name="Bode R."/>
            <person name="Casaregola S."/>
            <person name="Despons L."/>
            <person name="Fairhead C."/>
            <person name="Giersberg M."/>
            <person name="Gierski P."/>
            <person name="Hahnel U."/>
            <person name="Hartmann A."/>
            <person name="Jankowska D."/>
            <person name="Jubin C."/>
            <person name="Jung P."/>
            <person name="Lafontaine I."/>
            <person name="Leh-Louis V."/>
            <person name="Lemaire M."/>
            <person name="Marcet-Houben M."/>
            <person name="Mascher M."/>
            <person name="Morel G."/>
            <person name="Richard G.-F."/>
            <person name="Riechen J."/>
            <person name="Sacerdot C."/>
            <person name="Sarkar A."/>
            <person name="Savel G."/>
            <person name="Schacherer J."/>
            <person name="Sherman D."/>
            <person name="Straub M.-L."/>
            <person name="Stein N."/>
            <person name="Thierry A."/>
            <person name="Trautwein-Schult A."/>
            <person name="Westhof E."/>
            <person name="Worch S."/>
            <person name="Dujon B."/>
            <person name="Souciet J.-L."/>
            <person name="Wincker P."/>
            <person name="Scholz U."/>
            <person name="Neuveglise N."/>
        </authorList>
    </citation>
    <scope>NUCLEOTIDE SEQUENCE</scope>
    <source>
        <strain evidence="5">LS3</strain>
    </source>
</reference>
<sequence length="269" mass="27890">MSIQSLFSLEGKTAVITGGSRGLGLYMAEAIILAGGARVYISSRKQKACEEAAAYINDLAKKNGLKGQAIPLAADLGKREGAEYLAAEVAKRESKLDILIANAGASWGEDFEKHPADAIDKVLNLNLKGVFFSIQLLAPLLENAGTAEDPSRVIITGSTAGLTAGLSGGTYGYLASKAGVHHLGKSLAVELGPRNITVNMLAPGFFPSKMSNGLLEVIGDAVVGSNPRGRLGVKEDIIGATIYLLSKAGNYANGVVLPLDGGSHLNARM</sequence>
<dbReference type="Gene3D" id="3.40.50.720">
    <property type="entry name" value="NAD(P)-binding Rossmann-like Domain"/>
    <property type="match status" value="1"/>
</dbReference>
<dbReference type="EMBL" id="HG937694">
    <property type="protein sequence ID" value="CDP37276.1"/>
    <property type="molecule type" value="Genomic_DNA"/>
</dbReference>